<keyword evidence="1" id="KW-0472">Membrane</keyword>
<dbReference type="InterPro" id="IPR012171">
    <property type="entry name" value="Fatty_acid_desaturase"/>
</dbReference>
<keyword evidence="3" id="KW-0560">Oxidoreductase</keyword>
<dbReference type="EMBL" id="JAPWGM010000006">
    <property type="protein sequence ID" value="MCZ4245483.1"/>
    <property type="molecule type" value="Genomic_DNA"/>
</dbReference>
<feature type="transmembrane region" description="Helical" evidence="1">
    <location>
        <begin position="62"/>
        <end position="80"/>
    </location>
</feature>
<feature type="transmembrane region" description="Helical" evidence="1">
    <location>
        <begin position="100"/>
        <end position="118"/>
    </location>
</feature>
<organism evidence="3 4">
    <name type="scientific">Pedobacter punctiformis</name>
    <dbReference type="NCBI Taxonomy" id="3004097"/>
    <lineage>
        <taxon>Bacteria</taxon>
        <taxon>Pseudomonadati</taxon>
        <taxon>Bacteroidota</taxon>
        <taxon>Sphingobacteriia</taxon>
        <taxon>Sphingobacteriales</taxon>
        <taxon>Sphingobacteriaceae</taxon>
        <taxon>Pedobacter</taxon>
    </lineage>
</organism>
<proteinExistence type="predicted"/>
<keyword evidence="1" id="KW-1133">Transmembrane helix</keyword>
<dbReference type="InterPro" id="IPR005804">
    <property type="entry name" value="FA_desaturase_dom"/>
</dbReference>
<comment type="caution">
    <text evidence="3">The sequence shown here is derived from an EMBL/GenBank/DDBJ whole genome shotgun (WGS) entry which is preliminary data.</text>
</comment>
<dbReference type="GO" id="GO:0016491">
    <property type="term" value="F:oxidoreductase activity"/>
    <property type="evidence" value="ECO:0007669"/>
    <property type="project" value="UniProtKB-KW"/>
</dbReference>
<evidence type="ECO:0000313" key="4">
    <source>
        <dbReference type="Proteomes" id="UP001144347"/>
    </source>
</evidence>
<name>A0ABT4LC65_9SPHI</name>
<dbReference type="RefSeq" id="WP_269428537.1">
    <property type="nucleotide sequence ID" value="NZ_JAPWGM010000006.1"/>
</dbReference>
<keyword evidence="4" id="KW-1185">Reference proteome</keyword>
<dbReference type="Proteomes" id="UP001144347">
    <property type="component" value="Unassembled WGS sequence"/>
</dbReference>
<evidence type="ECO:0000259" key="2">
    <source>
        <dbReference type="Pfam" id="PF00487"/>
    </source>
</evidence>
<protein>
    <submittedName>
        <fullName evidence="3">Fatty acid desaturase</fullName>
        <ecNumber evidence="3">1.14.19.-</ecNumber>
    </submittedName>
</protein>
<reference evidence="3" key="1">
    <citation type="submission" date="2022-12" db="EMBL/GenBank/DDBJ databases">
        <title>Genome sequence of HCMS5-2.</title>
        <authorList>
            <person name="Woo H."/>
        </authorList>
    </citation>
    <scope>NUCLEOTIDE SEQUENCE</scope>
    <source>
        <strain evidence="3">HCMS5-2</strain>
    </source>
</reference>
<feature type="transmembrane region" description="Helical" evidence="1">
    <location>
        <begin position="223"/>
        <end position="246"/>
    </location>
</feature>
<dbReference type="PANTHER" id="PTHR19353">
    <property type="entry name" value="FATTY ACID DESATURASE 2"/>
    <property type="match status" value="1"/>
</dbReference>
<feature type="transmembrane region" description="Helical" evidence="1">
    <location>
        <begin position="196"/>
        <end position="217"/>
    </location>
</feature>
<dbReference type="EC" id="1.14.19.-" evidence="3"/>
<sequence>MKDKHIHVPADSQLLKEIYRRVASGIVIEKPAFTRMITLKFVFYFSLSIFAYTGLFQINNPMLFVLCFIAYGLISLLFAFNFSHDFSHNTIFKRKKLNHIAFVIIYTIVGAHAEAWKLRHINSHHYAPNVEDYDSDLKISKLIRVIPDSKCYWFHRYQHFYAPLAYTTYSLFWIFIKDFVILFSKDEYRQKKGFKYHLSFWVQKIAYVSLVVILPLLLAQQTWTIVLTGFLMMHLIQSLFLLFTFFMTHHVEQTEYPKTDNEGYIKTSWLMNQIKSSNDMHPFSKLANFILGGFNNHIAHHLFPHYHHIFYPQISKILYKVLLENNIKPNVTTYFGGVVSHLKLLKKMGESSKNSTKI</sequence>
<feature type="domain" description="Fatty acid desaturase" evidence="2">
    <location>
        <begin position="61"/>
        <end position="326"/>
    </location>
</feature>
<keyword evidence="1" id="KW-0812">Transmembrane</keyword>
<feature type="transmembrane region" description="Helical" evidence="1">
    <location>
        <begin position="164"/>
        <end position="184"/>
    </location>
</feature>
<gene>
    <name evidence="3" type="ORF">O0955_15855</name>
</gene>
<feature type="transmembrane region" description="Helical" evidence="1">
    <location>
        <begin position="37"/>
        <end position="56"/>
    </location>
</feature>
<accession>A0ABT4LC65</accession>
<dbReference type="Pfam" id="PF00487">
    <property type="entry name" value="FA_desaturase"/>
    <property type="match status" value="1"/>
</dbReference>
<dbReference type="PANTHER" id="PTHR19353:SF19">
    <property type="entry name" value="DELTA(5) FATTY ACID DESATURASE C-RELATED"/>
    <property type="match status" value="1"/>
</dbReference>
<evidence type="ECO:0000256" key="1">
    <source>
        <dbReference type="SAM" id="Phobius"/>
    </source>
</evidence>
<evidence type="ECO:0000313" key="3">
    <source>
        <dbReference type="EMBL" id="MCZ4245483.1"/>
    </source>
</evidence>